<dbReference type="KEGG" id="sla:SERLADRAFT_433486"/>
<dbReference type="GeneID" id="18814201"/>
<name>F8NIF7_SERL9</name>
<sequence>MLSISECELLAHALSMYGNDLMHLVEILNGIQDLPEGLVDFQSNLSTFLLYASILSALPVLSESELLLGEPSLDLAPASEPRRPCPRGGITFALQRQGGEGTWQQRSSPWINTSENVNAIIATLSSAHWGSNAHNPEAWLLNVKSAIQEGAYLDKSLMSVVARCKGLSGKDIASSDGQPYVACHKMSKLQSLYQDSVKATCETYLRIPASIILGQSLNIRNSDGSLIVFVCTSLPDYIRSSLQPKLLAAFENNELLTEKPGQHDENDMFEALYFSWYNRHCTRGDDAPTEILPLILEREDGHCTNYSQIIPYLSKEIKDYGTIYKIIKVVFADLFHWINDVIELQLPEEYELLAEVVSILPGNNSSPIFPFLSLEINLNVSTKGHQDSKDKDFCLVLPIGNFQGEALVMVETGLVLELRQGDFAIFRS</sequence>
<protein>
    <submittedName>
        <fullName evidence="1">Uncharacterized protein</fullName>
    </submittedName>
</protein>
<dbReference type="Gene3D" id="3.60.130.30">
    <property type="match status" value="1"/>
</dbReference>
<accession>F8NIF7</accession>
<reference evidence="1" key="1">
    <citation type="submission" date="2011-04" db="EMBL/GenBank/DDBJ databases">
        <title>Evolution of plant cell wall degrading machinery underlies the functional diversity of forest fungi.</title>
        <authorList>
            <consortium name="US DOE Joint Genome Institute (JGI-PGF)"/>
            <person name="Eastwood D.C."/>
            <person name="Floudas D."/>
            <person name="Binder M."/>
            <person name="Majcherczyk A."/>
            <person name="Schneider P."/>
            <person name="Aerts A."/>
            <person name="Asiegbu F.O."/>
            <person name="Baker S.E."/>
            <person name="Barry K."/>
            <person name="Bendiksby M."/>
            <person name="Blumentritt M."/>
            <person name="Coutinho P.M."/>
            <person name="Cullen D."/>
            <person name="Cullen D."/>
            <person name="Gathman A."/>
            <person name="Goodell B."/>
            <person name="Henrissat B."/>
            <person name="Ihrmark K."/>
            <person name="Kauserud H."/>
            <person name="Kohler A."/>
            <person name="LaButti K."/>
            <person name="Lapidus A."/>
            <person name="Lavin J.L."/>
            <person name="Lee Y.-H."/>
            <person name="Lindquist E."/>
            <person name="Lilly W."/>
            <person name="Lucas S."/>
            <person name="Morin E."/>
            <person name="Murat C."/>
            <person name="Oguiza J.A."/>
            <person name="Park J."/>
            <person name="Pisabarro A.G."/>
            <person name="Riley R."/>
            <person name="Rosling A."/>
            <person name="Salamov A."/>
            <person name="Schmidt O."/>
            <person name="Schmutz J."/>
            <person name="Skrede I."/>
            <person name="Stenlid J."/>
            <person name="Wiebenga A."/>
            <person name="Xie X."/>
            <person name="Kues U."/>
            <person name="Hibbett D.S."/>
            <person name="Hoffmeister D."/>
            <person name="Hogberg N."/>
            <person name="Martin F."/>
            <person name="Grigoriev I.V."/>
            <person name="Watkinson S.C."/>
        </authorList>
    </citation>
    <scope>NUCLEOTIDE SEQUENCE</scope>
    <source>
        <strain evidence="1">S7.9</strain>
    </source>
</reference>
<organism>
    <name type="scientific">Serpula lacrymans var. lacrymans (strain S7.9)</name>
    <name type="common">Dry rot fungus</name>
    <dbReference type="NCBI Taxonomy" id="578457"/>
    <lineage>
        <taxon>Eukaryota</taxon>
        <taxon>Fungi</taxon>
        <taxon>Dikarya</taxon>
        <taxon>Basidiomycota</taxon>
        <taxon>Agaricomycotina</taxon>
        <taxon>Agaricomycetes</taxon>
        <taxon>Agaricomycetidae</taxon>
        <taxon>Boletales</taxon>
        <taxon>Coniophorineae</taxon>
        <taxon>Serpulaceae</taxon>
        <taxon>Serpula</taxon>
    </lineage>
</organism>
<dbReference type="EMBL" id="GL945429">
    <property type="protein sequence ID" value="EGO29506.1"/>
    <property type="molecule type" value="Genomic_DNA"/>
</dbReference>
<dbReference type="AlphaFoldDB" id="F8NIF7"/>
<dbReference type="RefSeq" id="XP_007313748.1">
    <property type="nucleotide sequence ID" value="XM_007313686.1"/>
</dbReference>
<dbReference type="Proteomes" id="UP000008064">
    <property type="component" value="Unassembled WGS sequence"/>
</dbReference>
<dbReference type="OrthoDB" id="2690740at2759"/>
<dbReference type="HOGENOM" id="CLU_641180_0_0_1"/>
<gene>
    <name evidence="1" type="ORF">SERLADRAFT_433486</name>
</gene>
<evidence type="ECO:0000313" key="1">
    <source>
        <dbReference type="EMBL" id="EGO29506.1"/>
    </source>
</evidence>
<proteinExistence type="predicted"/>